<dbReference type="Proteomes" id="UP000004836">
    <property type="component" value="Unassembled WGS sequence"/>
</dbReference>
<evidence type="ECO:0000313" key="2">
    <source>
        <dbReference type="Proteomes" id="UP000004836"/>
    </source>
</evidence>
<dbReference type="AlphaFoldDB" id="J9E0U1"/>
<comment type="caution">
    <text evidence="1">The sequence shown here is derived from an EMBL/GenBank/DDBJ whole genome shotgun (WGS) entry which is preliminary data.</text>
</comment>
<dbReference type="EMBL" id="ALYF01000003">
    <property type="protein sequence ID" value="EJW21519.1"/>
    <property type="molecule type" value="Genomic_DNA"/>
</dbReference>
<gene>
    <name evidence="1" type="ORF">IMCC14465_13150</name>
</gene>
<keyword evidence="2" id="KW-1185">Reference proteome</keyword>
<evidence type="ECO:0000313" key="1">
    <source>
        <dbReference type="EMBL" id="EJW21519.1"/>
    </source>
</evidence>
<name>J9E0U1_9PROT</name>
<reference evidence="1 2" key="1">
    <citation type="journal article" date="2012" name="J. Bacteriol.">
        <title>Genome Sequence of Strain IMCC14465, Isolated from the East Sea, Belonging to the PS1 Clade of Alphaproteobacteria.</title>
        <authorList>
            <person name="Yang S.J."/>
            <person name="Kang I."/>
            <person name="Cho J.C."/>
        </authorList>
    </citation>
    <scope>NUCLEOTIDE SEQUENCE [LARGE SCALE GENOMIC DNA]</scope>
    <source>
        <strain evidence="1 2">IMCC14465</strain>
    </source>
</reference>
<dbReference type="STRING" id="1220535.IMCC14465_13150"/>
<protein>
    <submittedName>
        <fullName evidence="1">Uncharacterized protein</fullName>
    </submittedName>
</protein>
<organism evidence="1 2">
    <name type="scientific">alpha proteobacterium IMCC14465</name>
    <dbReference type="NCBI Taxonomy" id="1220535"/>
    <lineage>
        <taxon>Bacteria</taxon>
        <taxon>Pseudomonadati</taxon>
        <taxon>Pseudomonadota</taxon>
        <taxon>Alphaproteobacteria</taxon>
        <taxon>PS1 clade</taxon>
    </lineage>
</organism>
<proteinExistence type="predicted"/>
<accession>J9E0U1</accession>
<sequence>MSGLKIAWIERCPNRLTLQAGWLHLAWGLQSYRDETALIV</sequence>